<feature type="binding site" evidence="9">
    <location>
        <position position="143"/>
    </location>
    <ligand>
        <name>4-amino-2-methyl-5-(diphosphooxymethyl)pyrimidine</name>
        <dbReference type="ChEBI" id="CHEBI:57841"/>
    </ligand>
</feature>
<sequence length="214" mass="21897">MLNRGDLGRRLAVYGILDSSLGGAEELVRLGALGAAKGVKALQLRCKGFDGMDMYRIARDLVEACGPFGCLILVNDRLDVALAAKAHGVHLGHRDIPIGEARRIAPEGFIIGATARTPEEAARAEADGASYIGSGAAFPSSTKNDTVLIGPSGIARVARAVRIPCVAIGGINEDNLRALEGTGIAGIAMCGGLFGAGGMRGEAIAGALEVLGHR</sequence>
<feature type="binding site" evidence="9">
    <location>
        <position position="114"/>
    </location>
    <ligand>
        <name>4-amino-2-methyl-5-(diphosphooxymethyl)pyrimidine</name>
        <dbReference type="ChEBI" id="CHEBI:57841"/>
    </ligand>
</feature>
<feature type="domain" description="Thiamine phosphate synthase/TenI" evidence="12">
    <location>
        <begin position="14"/>
        <end position="192"/>
    </location>
</feature>
<reference evidence="13 14" key="1">
    <citation type="submission" date="2011-10" db="EMBL/GenBank/DDBJ databases">
        <title>The Noncontiguous Finished genome of Thermanaerovibrio velox DSM 12556.</title>
        <authorList>
            <consortium name="US DOE Joint Genome Institute (JGI-PGF)"/>
            <person name="Lucas S."/>
            <person name="Copeland A."/>
            <person name="Lapidus A."/>
            <person name="Glavina del Rio T."/>
            <person name="Dalin E."/>
            <person name="Tice H."/>
            <person name="Bruce D."/>
            <person name="Goodwin L."/>
            <person name="Pitluck S."/>
            <person name="Peters L."/>
            <person name="Mikhailova N."/>
            <person name="Teshima H."/>
            <person name="Kyrpides N."/>
            <person name="Mavromatis K."/>
            <person name="Ivanova N."/>
            <person name="Markowitz V."/>
            <person name="Cheng J.-F."/>
            <person name="Hugenholtz P."/>
            <person name="Woyke T."/>
            <person name="Wu D."/>
            <person name="Spring S."/>
            <person name="Brambilla E.-M."/>
            <person name="Klenk H.-P."/>
            <person name="Eisen J.A."/>
        </authorList>
    </citation>
    <scope>NUCLEOTIDE SEQUENCE [LARGE SCALE GENOMIC DNA]</scope>
    <source>
        <strain evidence="13 14">DSM 12556</strain>
    </source>
</reference>
<dbReference type="InterPro" id="IPR013785">
    <property type="entry name" value="Aldolase_TIM"/>
</dbReference>
<comment type="catalytic activity">
    <reaction evidence="8 9 10">
        <text>2-[(2R,5Z)-2-carboxy-4-methylthiazol-5(2H)-ylidene]ethyl phosphate + 4-amino-2-methyl-5-(diphosphooxymethyl)pyrimidine + 2 H(+) = thiamine phosphate + CO2 + diphosphate</text>
        <dbReference type="Rhea" id="RHEA:47844"/>
        <dbReference type="ChEBI" id="CHEBI:15378"/>
        <dbReference type="ChEBI" id="CHEBI:16526"/>
        <dbReference type="ChEBI" id="CHEBI:33019"/>
        <dbReference type="ChEBI" id="CHEBI:37575"/>
        <dbReference type="ChEBI" id="CHEBI:57841"/>
        <dbReference type="ChEBI" id="CHEBI:62899"/>
        <dbReference type="EC" id="2.5.1.3"/>
    </reaction>
</comment>
<dbReference type="GO" id="GO:0005737">
    <property type="term" value="C:cytoplasm"/>
    <property type="evidence" value="ECO:0007669"/>
    <property type="project" value="TreeGrafter"/>
</dbReference>
<protein>
    <recommendedName>
        <fullName evidence="9">Thiamine-phosphate synthase</fullName>
        <shortName evidence="9">TP synthase</shortName>
        <shortName evidence="9">TPS</shortName>
        <ecNumber evidence="9">2.5.1.3</ecNumber>
    </recommendedName>
    <alternativeName>
        <fullName evidence="9">Thiamine-phosphate pyrophosphorylase</fullName>
        <shortName evidence="9">TMP pyrophosphorylase</shortName>
        <shortName evidence="9">TMP-PPase</shortName>
    </alternativeName>
</protein>
<evidence type="ECO:0000256" key="10">
    <source>
        <dbReference type="RuleBase" id="RU003826"/>
    </source>
</evidence>
<evidence type="ECO:0000256" key="1">
    <source>
        <dbReference type="ARBA" id="ARBA00005165"/>
    </source>
</evidence>
<comment type="catalytic activity">
    <reaction evidence="6 9 10">
        <text>4-methyl-5-(2-phosphooxyethyl)-thiazole + 4-amino-2-methyl-5-(diphosphooxymethyl)pyrimidine + H(+) = thiamine phosphate + diphosphate</text>
        <dbReference type="Rhea" id="RHEA:22328"/>
        <dbReference type="ChEBI" id="CHEBI:15378"/>
        <dbReference type="ChEBI" id="CHEBI:33019"/>
        <dbReference type="ChEBI" id="CHEBI:37575"/>
        <dbReference type="ChEBI" id="CHEBI:57841"/>
        <dbReference type="ChEBI" id="CHEBI:58296"/>
        <dbReference type="EC" id="2.5.1.3"/>
    </reaction>
</comment>
<dbReference type="AlphaFoldDB" id="H0UN21"/>
<dbReference type="HOGENOM" id="CLU_018272_3_2_0"/>
<comment type="catalytic activity">
    <reaction evidence="7 9 10">
        <text>2-(2-carboxy-4-methylthiazol-5-yl)ethyl phosphate + 4-amino-2-methyl-5-(diphosphooxymethyl)pyrimidine + 2 H(+) = thiamine phosphate + CO2 + diphosphate</text>
        <dbReference type="Rhea" id="RHEA:47848"/>
        <dbReference type="ChEBI" id="CHEBI:15378"/>
        <dbReference type="ChEBI" id="CHEBI:16526"/>
        <dbReference type="ChEBI" id="CHEBI:33019"/>
        <dbReference type="ChEBI" id="CHEBI:37575"/>
        <dbReference type="ChEBI" id="CHEBI:57841"/>
        <dbReference type="ChEBI" id="CHEBI:62890"/>
        <dbReference type="EC" id="2.5.1.3"/>
    </reaction>
</comment>
<gene>
    <name evidence="9" type="primary">thiE</name>
    <name evidence="13" type="ORF">TheveDRAFT_0112</name>
</gene>
<dbReference type="InterPro" id="IPR034291">
    <property type="entry name" value="TMP_synthase"/>
</dbReference>
<dbReference type="GO" id="GO:0009228">
    <property type="term" value="P:thiamine biosynthetic process"/>
    <property type="evidence" value="ECO:0007669"/>
    <property type="project" value="UniProtKB-KW"/>
</dbReference>
<keyword evidence="14" id="KW-1185">Reference proteome</keyword>
<dbReference type="Pfam" id="PF02581">
    <property type="entry name" value="TMP-TENI"/>
    <property type="match status" value="1"/>
</dbReference>
<evidence type="ECO:0000256" key="8">
    <source>
        <dbReference type="ARBA" id="ARBA00047883"/>
    </source>
</evidence>
<dbReference type="GO" id="GO:0000287">
    <property type="term" value="F:magnesium ion binding"/>
    <property type="evidence" value="ECO:0007669"/>
    <property type="project" value="UniProtKB-UniRule"/>
</dbReference>
<dbReference type="eggNOG" id="COG0352">
    <property type="taxonomic scope" value="Bacteria"/>
</dbReference>
<feature type="binding site" evidence="9">
    <location>
        <begin position="140"/>
        <end position="142"/>
    </location>
    <ligand>
        <name>2-[(2R,5Z)-2-carboxy-4-methylthiazol-5(2H)-ylidene]ethyl phosphate</name>
        <dbReference type="ChEBI" id="CHEBI:62899"/>
    </ligand>
</feature>
<dbReference type="GO" id="GO:0009229">
    <property type="term" value="P:thiamine diphosphate biosynthetic process"/>
    <property type="evidence" value="ECO:0007669"/>
    <property type="project" value="UniProtKB-UniRule"/>
</dbReference>
<dbReference type="SUPFAM" id="SSF51391">
    <property type="entry name" value="Thiamin phosphate synthase"/>
    <property type="match status" value="1"/>
</dbReference>
<dbReference type="PANTHER" id="PTHR20857:SF15">
    <property type="entry name" value="THIAMINE-PHOSPHATE SYNTHASE"/>
    <property type="match status" value="1"/>
</dbReference>
<keyword evidence="2 9" id="KW-0808">Transferase</keyword>
<comment type="cofactor">
    <cofactor evidence="9">
        <name>Mg(2+)</name>
        <dbReference type="ChEBI" id="CHEBI:18420"/>
    </cofactor>
    <text evidence="9">Binds 1 Mg(2+) ion per subunit.</text>
</comment>
<accession>H0UN21</accession>
<comment type="pathway">
    <text evidence="1 9 11">Cofactor biosynthesis; thiamine diphosphate biosynthesis; thiamine phosphate from 4-amino-2-methyl-5-diphosphomethylpyrimidine and 4-methyl-5-(2-phosphoethyl)-thiazole: step 1/1.</text>
</comment>
<feature type="binding site" evidence="9">
    <location>
        <position position="95"/>
    </location>
    <ligand>
        <name>Mg(2+)</name>
        <dbReference type="ChEBI" id="CHEBI:18420"/>
    </ligand>
</feature>
<evidence type="ECO:0000256" key="5">
    <source>
        <dbReference type="ARBA" id="ARBA00022977"/>
    </source>
</evidence>
<feature type="binding site" evidence="9">
    <location>
        <position position="76"/>
    </location>
    <ligand>
        <name>Mg(2+)</name>
        <dbReference type="ChEBI" id="CHEBI:18420"/>
    </ligand>
</feature>
<dbReference type="CDD" id="cd00564">
    <property type="entry name" value="TMP_TenI"/>
    <property type="match status" value="1"/>
</dbReference>
<evidence type="ECO:0000256" key="7">
    <source>
        <dbReference type="ARBA" id="ARBA00047851"/>
    </source>
</evidence>
<dbReference type="UniPathway" id="UPA00060">
    <property type="reaction ID" value="UER00141"/>
</dbReference>
<dbReference type="InterPro" id="IPR022998">
    <property type="entry name" value="ThiamineP_synth_TenI"/>
</dbReference>
<dbReference type="EC" id="2.5.1.3" evidence="9"/>
<dbReference type="EMBL" id="CM001377">
    <property type="protein sequence ID" value="EHM09300.1"/>
    <property type="molecule type" value="Genomic_DNA"/>
</dbReference>
<evidence type="ECO:0000256" key="11">
    <source>
        <dbReference type="RuleBase" id="RU004253"/>
    </source>
</evidence>
<evidence type="ECO:0000256" key="4">
    <source>
        <dbReference type="ARBA" id="ARBA00022842"/>
    </source>
</evidence>
<dbReference type="RefSeq" id="WP_006582792.1">
    <property type="nucleotide sequence ID" value="NZ_CM001377.1"/>
</dbReference>
<dbReference type="InterPro" id="IPR036206">
    <property type="entry name" value="ThiamineP_synth_sf"/>
</dbReference>
<comment type="similarity">
    <text evidence="9 10">Belongs to the thiamine-phosphate synthase family.</text>
</comment>
<dbReference type="HAMAP" id="MF_00097">
    <property type="entry name" value="TMP_synthase"/>
    <property type="match status" value="1"/>
</dbReference>
<comment type="function">
    <text evidence="9">Condenses 4-methyl-5-(beta-hydroxyethyl)thiazole monophosphate (THZ-P) and 2-methyl-4-amino-5-hydroxymethyl pyrimidine pyrophosphate (HMP-PP) to form thiamine monophosphate (TMP).</text>
</comment>
<dbReference type="Gene3D" id="3.20.20.70">
    <property type="entry name" value="Aldolase class I"/>
    <property type="match status" value="1"/>
</dbReference>
<name>H0UN21_9BACT</name>
<feature type="binding site" evidence="9">
    <location>
        <begin position="43"/>
        <end position="47"/>
    </location>
    <ligand>
        <name>4-amino-2-methyl-5-(diphosphooxymethyl)pyrimidine</name>
        <dbReference type="ChEBI" id="CHEBI:57841"/>
    </ligand>
</feature>
<dbReference type="OrthoDB" id="9812206at2"/>
<feature type="binding site" evidence="9">
    <location>
        <position position="170"/>
    </location>
    <ligand>
        <name>2-[(2R,5Z)-2-carboxy-4-methylthiazol-5(2H)-ylidene]ethyl phosphate</name>
        <dbReference type="ChEBI" id="CHEBI:62899"/>
    </ligand>
</feature>
<comment type="caution">
    <text evidence="9">Lacks conserved residue(s) required for the propagation of feature annotation.</text>
</comment>
<evidence type="ECO:0000256" key="9">
    <source>
        <dbReference type="HAMAP-Rule" id="MF_00097"/>
    </source>
</evidence>
<organism evidence="13 14">
    <name type="scientific">Thermanaerovibrio velox DSM 12556</name>
    <dbReference type="NCBI Taxonomy" id="926567"/>
    <lineage>
        <taxon>Bacteria</taxon>
        <taxon>Thermotogati</taxon>
        <taxon>Synergistota</taxon>
        <taxon>Synergistia</taxon>
        <taxon>Synergistales</taxon>
        <taxon>Synergistaceae</taxon>
        <taxon>Thermanaerovibrio</taxon>
    </lineage>
</organism>
<dbReference type="PANTHER" id="PTHR20857">
    <property type="entry name" value="THIAMINE-PHOSPHATE PYROPHOSPHORYLASE"/>
    <property type="match status" value="1"/>
</dbReference>
<proteinExistence type="inferred from homology"/>
<keyword evidence="5 9" id="KW-0784">Thiamine biosynthesis</keyword>
<feature type="binding site" evidence="9">
    <location>
        <position position="75"/>
    </location>
    <ligand>
        <name>4-amino-2-methyl-5-(diphosphooxymethyl)pyrimidine</name>
        <dbReference type="ChEBI" id="CHEBI:57841"/>
    </ligand>
</feature>
<dbReference type="NCBIfam" id="TIGR00693">
    <property type="entry name" value="thiE"/>
    <property type="match status" value="1"/>
</dbReference>
<evidence type="ECO:0000259" key="12">
    <source>
        <dbReference type="Pfam" id="PF02581"/>
    </source>
</evidence>
<evidence type="ECO:0000313" key="13">
    <source>
        <dbReference type="EMBL" id="EHM09300.1"/>
    </source>
</evidence>
<keyword evidence="3 9" id="KW-0479">Metal-binding</keyword>
<dbReference type="STRING" id="926567.TheveDRAFT_0112"/>
<dbReference type="Proteomes" id="UP000005730">
    <property type="component" value="Chromosome"/>
</dbReference>
<evidence type="ECO:0000256" key="6">
    <source>
        <dbReference type="ARBA" id="ARBA00047334"/>
    </source>
</evidence>
<evidence type="ECO:0000256" key="3">
    <source>
        <dbReference type="ARBA" id="ARBA00022723"/>
    </source>
</evidence>
<keyword evidence="4 9" id="KW-0460">Magnesium</keyword>
<evidence type="ECO:0000313" key="14">
    <source>
        <dbReference type="Proteomes" id="UP000005730"/>
    </source>
</evidence>
<dbReference type="GO" id="GO:0004789">
    <property type="term" value="F:thiamine-phosphate diphosphorylase activity"/>
    <property type="evidence" value="ECO:0007669"/>
    <property type="project" value="UniProtKB-UniRule"/>
</dbReference>
<evidence type="ECO:0000256" key="2">
    <source>
        <dbReference type="ARBA" id="ARBA00022679"/>
    </source>
</evidence>